<dbReference type="Proteomes" id="UP000024559">
    <property type="component" value="Chromosome"/>
</dbReference>
<dbReference type="RefSeq" id="WP_014621063.1">
    <property type="nucleotide sequence ID" value="NZ_CM002372.1"/>
</dbReference>
<dbReference type="PATRIC" id="fig|1433289.7.peg.101"/>
<dbReference type="PROSITE" id="PS51197">
    <property type="entry name" value="HTH_RRF2_2"/>
    <property type="match status" value="1"/>
</dbReference>
<name>A0A0E2QKK0_STRTR</name>
<dbReference type="EMBL" id="AZJT01000005">
    <property type="protein sequence ID" value="ETW91867.1"/>
    <property type="molecule type" value="Genomic_DNA"/>
</dbReference>
<gene>
    <name evidence="1" type="ORF">X841_00645</name>
</gene>
<sequence length="144" mass="16230">MSYSAAFSQAVEIVLYIGIKMENGHTKYLSIKSISEKLNIPVPSIKRLVGMLKNEGIIISKTGSSGGLILARDTKNISLFDIFRAIEGDKRTLFNFYGNFDLSQFKSSEDVKKQINQLKFTLDEAETAMLNVLKNKSIYEIMKH</sequence>
<dbReference type="InterPro" id="IPR036388">
    <property type="entry name" value="WH-like_DNA-bd_sf"/>
</dbReference>
<evidence type="ECO:0000313" key="1">
    <source>
        <dbReference type="EMBL" id="ETW91867.1"/>
    </source>
</evidence>
<evidence type="ECO:0000313" key="2">
    <source>
        <dbReference type="Proteomes" id="UP000024559"/>
    </source>
</evidence>
<dbReference type="GO" id="GO:0003700">
    <property type="term" value="F:DNA-binding transcription factor activity"/>
    <property type="evidence" value="ECO:0007669"/>
    <property type="project" value="TreeGrafter"/>
</dbReference>
<dbReference type="InterPro" id="IPR000944">
    <property type="entry name" value="Tscrpt_reg_Rrf2"/>
</dbReference>
<dbReference type="SUPFAM" id="SSF46785">
    <property type="entry name" value="Winged helix' DNA-binding domain"/>
    <property type="match status" value="1"/>
</dbReference>
<dbReference type="InterPro" id="IPR036390">
    <property type="entry name" value="WH_DNA-bd_sf"/>
</dbReference>
<dbReference type="HOGENOM" id="CLU_107144_3_0_9"/>
<dbReference type="Pfam" id="PF02082">
    <property type="entry name" value="Rrf2"/>
    <property type="match status" value="1"/>
</dbReference>
<dbReference type="PANTHER" id="PTHR33221">
    <property type="entry name" value="WINGED HELIX-TURN-HELIX TRANSCRIPTIONAL REGULATOR, RRF2 FAMILY"/>
    <property type="match status" value="1"/>
</dbReference>
<reference evidence="2" key="1">
    <citation type="submission" date="2013-12" db="EMBL/GenBank/DDBJ databases">
        <title>Genome sequences of Streptococcus thermophilus strains MTH17CL396 and M17PTZA496 isolated from Fontina cheese in Valle d'Aosta region (Italy).</title>
        <authorList>
            <person name="Treu L."/>
            <person name="Giacomini A."/>
            <person name="Corich V."/>
            <person name="Vendramin V."/>
            <person name="Bovo B."/>
        </authorList>
    </citation>
    <scope>NUCLEOTIDE SEQUENCE [LARGE SCALE GENOMIC DNA]</scope>
    <source>
        <strain evidence="2">M17PTZA496</strain>
    </source>
</reference>
<dbReference type="AlphaFoldDB" id="A0A0E2QKK0"/>
<dbReference type="GO" id="GO:0005829">
    <property type="term" value="C:cytosol"/>
    <property type="evidence" value="ECO:0007669"/>
    <property type="project" value="TreeGrafter"/>
</dbReference>
<dbReference type="Gene3D" id="1.10.10.10">
    <property type="entry name" value="Winged helix-like DNA-binding domain superfamily/Winged helix DNA-binding domain"/>
    <property type="match status" value="1"/>
</dbReference>
<dbReference type="PANTHER" id="PTHR33221:SF15">
    <property type="entry name" value="HTH-TYPE TRANSCRIPTIONAL REGULATOR YWGB-RELATED"/>
    <property type="match status" value="1"/>
</dbReference>
<organism evidence="1 2">
    <name type="scientific">Streptococcus thermophilus M17PTZA496</name>
    <dbReference type="NCBI Taxonomy" id="1433289"/>
    <lineage>
        <taxon>Bacteria</taxon>
        <taxon>Bacillati</taxon>
        <taxon>Bacillota</taxon>
        <taxon>Bacilli</taxon>
        <taxon>Lactobacillales</taxon>
        <taxon>Streptococcaceae</taxon>
        <taxon>Streptococcus</taxon>
    </lineage>
</organism>
<protein>
    <submittedName>
        <fullName evidence="1">Rrf2 family transcriptional regulator</fullName>
    </submittedName>
</protein>
<accession>A0A0E2QKK0</accession>
<comment type="caution">
    <text evidence="1">The sequence shown here is derived from an EMBL/GenBank/DDBJ whole genome shotgun (WGS) entry which is preliminary data.</text>
</comment>
<proteinExistence type="predicted"/>